<evidence type="ECO:0000256" key="2">
    <source>
        <dbReference type="ARBA" id="ARBA00022475"/>
    </source>
</evidence>
<feature type="transmembrane region" description="Helical" evidence="10">
    <location>
        <begin position="309"/>
        <end position="328"/>
    </location>
</feature>
<proteinExistence type="inferred from homology"/>
<organism evidence="11 12">
    <name type="scientific">Trichogramma kaykai</name>
    <dbReference type="NCBI Taxonomy" id="54128"/>
    <lineage>
        <taxon>Eukaryota</taxon>
        <taxon>Metazoa</taxon>
        <taxon>Ecdysozoa</taxon>
        <taxon>Arthropoda</taxon>
        <taxon>Hexapoda</taxon>
        <taxon>Insecta</taxon>
        <taxon>Pterygota</taxon>
        <taxon>Neoptera</taxon>
        <taxon>Endopterygota</taxon>
        <taxon>Hymenoptera</taxon>
        <taxon>Apocrita</taxon>
        <taxon>Proctotrupomorpha</taxon>
        <taxon>Chalcidoidea</taxon>
        <taxon>Trichogrammatidae</taxon>
        <taxon>Trichogramma</taxon>
    </lineage>
</organism>
<evidence type="ECO:0000256" key="7">
    <source>
        <dbReference type="ARBA" id="ARBA00023136"/>
    </source>
</evidence>
<dbReference type="Pfam" id="PF02949">
    <property type="entry name" value="7tm_6"/>
    <property type="match status" value="1"/>
</dbReference>
<gene>
    <name evidence="11" type="ORF">TKK_001875</name>
</gene>
<comment type="caution">
    <text evidence="11">The sequence shown here is derived from an EMBL/GenBank/DDBJ whole genome shotgun (WGS) entry which is preliminary data.</text>
</comment>
<feature type="transmembrane region" description="Helical" evidence="10">
    <location>
        <begin position="93"/>
        <end position="113"/>
    </location>
</feature>
<evidence type="ECO:0000313" key="12">
    <source>
        <dbReference type="Proteomes" id="UP001627154"/>
    </source>
</evidence>
<dbReference type="GO" id="GO:0007165">
    <property type="term" value="P:signal transduction"/>
    <property type="evidence" value="ECO:0007669"/>
    <property type="project" value="UniProtKB-KW"/>
</dbReference>
<evidence type="ECO:0000256" key="10">
    <source>
        <dbReference type="RuleBase" id="RU351113"/>
    </source>
</evidence>
<comment type="similarity">
    <text evidence="10">Belongs to the insect chemoreceptor superfamily. Heteromeric odorant receptor channel (TC 1.A.69) family.</text>
</comment>
<evidence type="ECO:0000313" key="11">
    <source>
        <dbReference type="EMBL" id="KAL3405483.1"/>
    </source>
</evidence>
<keyword evidence="3 10" id="KW-0716">Sensory transduction</keyword>
<keyword evidence="6 10" id="KW-1133">Transmembrane helix</keyword>
<reference evidence="11 12" key="1">
    <citation type="journal article" date="2024" name="bioRxiv">
        <title>A reference genome for Trichogramma kaykai: A tiny desert-dwelling parasitoid wasp with competing sex-ratio distorters.</title>
        <authorList>
            <person name="Culotta J."/>
            <person name="Lindsey A.R."/>
        </authorList>
    </citation>
    <scope>NUCLEOTIDE SEQUENCE [LARGE SCALE GENOMIC DNA]</scope>
    <source>
        <strain evidence="11 12">KSX58</strain>
    </source>
</reference>
<dbReference type="GO" id="GO:0005886">
    <property type="term" value="C:plasma membrane"/>
    <property type="evidence" value="ECO:0007669"/>
    <property type="project" value="UniProtKB-SubCell"/>
</dbReference>
<evidence type="ECO:0000256" key="6">
    <source>
        <dbReference type="ARBA" id="ARBA00022989"/>
    </source>
</evidence>
<evidence type="ECO:0000256" key="1">
    <source>
        <dbReference type="ARBA" id="ARBA00004651"/>
    </source>
</evidence>
<dbReference type="GO" id="GO:0007608">
    <property type="term" value="P:sensory perception of smell"/>
    <property type="evidence" value="ECO:0007669"/>
    <property type="project" value="UniProtKB-KW"/>
</dbReference>
<evidence type="ECO:0000256" key="8">
    <source>
        <dbReference type="ARBA" id="ARBA00023170"/>
    </source>
</evidence>
<dbReference type="Proteomes" id="UP001627154">
    <property type="component" value="Unassembled WGS sequence"/>
</dbReference>
<keyword evidence="12" id="KW-1185">Reference proteome</keyword>
<protein>
    <recommendedName>
        <fullName evidence="10">Odorant receptor</fullName>
    </recommendedName>
</protein>
<keyword evidence="7 10" id="KW-0472">Membrane</keyword>
<sequence length="406" mass="46943">MSSSVLKAKLEGFIDILFIVMRERNRKHQNNPELFQTEQWKITIGLQKISGLYCFQSDRINFISWLYIFLFTSSFMTALGIRLVMEIGVNTEIVIENILAELFMIVIIFKLGISVLQRKSFKSICTKITEHWRMINNLEELKIMTKNMNNVHVIAKVYALWCFFGMEFFLAMPVGYPLLDYVIPMENRTRVMAFPCYVEYGLDPEKYYYPLMAQGFFGSLGYVAVFAAFDLSYMMLTSYVIGLFALAKHRISKVNAIMQAIEAHQLALAYVNELEDNYNKAWFVSLVINVTTIGGAYVVILVKNTPEEIFRYSAMLIGAFIHFYFIFLPGQKIINASEEVFDACYATNWYNLSNKSKYLLKVIMTRSLRASYLTGGKMFSLSMDTYCRMLKTSLSCVTLLKRILEL</sequence>
<feature type="transmembrane region" description="Helical" evidence="10">
    <location>
        <begin position="281"/>
        <end position="303"/>
    </location>
</feature>
<keyword evidence="9 10" id="KW-0807">Transducer</keyword>
<feature type="transmembrane region" description="Helical" evidence="10">
    <location>
        <begin position="220"/>
        <end position="246"/>
    </location>
</feature>
<feature type="transmembrane region" description="Helical" evidence="10">
    <location>
        <begin position="153"/>
        <end position="176"/>
    </location>
</feature>
<keyword evidence="5 10" id="KW-0552">Olfaction</keyword>
<comment type="caution">
    <text evidence="10">Lacks conserved residue(s) required for the propagation of feature annotation.</text>
</comment>
<dbReference type="InterPro" id="IPR004117">
    <property type="entry name" value="7tm6_olfct_rcpt"/>
</dbReference>
<comment type="subcellular location">
    <subcellularLocation>
        <location evidence="1 10">Cell membrane</location>
        <topology evidence="1 10">Multi-pass membrane protein</topology>
    </subcellularLocation>
</comment>
<evidence type="ECO:0000256" key="5">
    <source>
        <dbReference type="ARBA" id="ARBA00022725"/>
    </source>
</evidence>
<dbReference type="PANTHER" id="PTHR21137">
    <property type="entry name" value="ODORANT RECEPTOR"/>
    <property type="match status" value="1"/>
</dbReference>
<evidence type="ECO:0000256" key="4">
    <source>
        <dbReference type="ARBA" id="ARBA00022692"/>
    </source>
</evidence>
<keyword evidence="2" id="KW-1003">Cell membrane</keyword>
<evidence type="ECO:0000256" key="3">
    <source>
        <dbReference type="ARBA" id="ARBA00022606"/>
    </source>
</evidence>
<accession>A0ABD2XKF0</accession>
<feature type="transmembrane region" description="Helical" evidence="10">
    <location>
        <begin position="62"/>
        <end position="81"/>
    </location>
</feature>
<name>A0ABD2XKF0_9HYME</name>
<dbReference type="PANTHER" id="PTHR21137:SF35">
    <property type="entry name" value="ODORANT RECEPTOR 19A-RELATED"/>
    <property type="match status" value="1"/>
</dbReference>
<dbReference type="AlphaFoldDB" id="A0ABD2XKF0"/>
<evidence type="ECO:0000256" key="9">
    <source>
        <dbReference type="ARBA" id="ARBA00023224"/>
    </source>
</evidence>
<dbReference type="EMBL" id="JBJJXI010000020">
    <property type="protein sequence ID" value="KAL3405483.1"/>
    <property type="molecule type" value="Genomic_DNA"/>
</dbReference>
<keyword evidence="8 10" id="KW-0675">Receptor</keyword>
<keyword evidence="4 10" id="KW-0812">Transmembrane</keyword>